<comment type="similarity">
    <text evidence="2 12">Belongs to the sodium:solute symporter (SSF) (TC 2.A.21) family.</text>
</comment>
<evidence type="ECO:0000256" key="9">
    <source>
        <dbReference type="ARBA" id="ARBA00023065"/>
    </source>
</evidence>
<sequence length="585" mass="60990">MTARSAPVGLGAAGSAPRRLAGRAALTVPLGAALCTAAAGAAQAADAITGPVDRQALNYSAIAMFVLFVLLTLVITYRAARRTRSAADFYAAGGGVTGLQNGLAIAGDFMSAASFLGISALVYTSGFDGLIYSIGFLVGWPIVLFLIAERLRNLGKFTFADVASFRLDQTAIRTLSAIGTLIVVAFYMIAQMVGAGKLIQLLFGLQYLYAVVIVGVLMIVYVAFGGMKATTWVQIIKACLLLFGASFMALAVLWHFGFSPEAMFSSAVAAHPRGASIMAPGNMVADPVSAISLGLALMFGTAGLPHILMRFFTVSDAQEARKSVFYATGFIAYFYILTFIIGFGAITYLMNDPSYFTAPAAGGAINKLTGLIGGSNMVAVHLANAVGGSLFLGFISAVAFATILAVVAGLTLSGASAVSHDLYASVIARGRVSEGGEVRLSKIAAVVIGLVAIWLGYVFENQNVAFMVGLAFAVAASCNFPVLLMSILWRGTTTMGALLGGLLGLVAAVLMVVLSKAVWVDTFGHASALFPYDNPALFSMPLAFVAIWVISKMDTSRRAAREMAAFEAQYVRSETGIGAEEATAH</sequence>
<feature type="transmembrane region" description="Helical" evidence="13">
    <location>
        <begin position="201"/>
        <end position="223"/>
    </location>
</feature>
<dbReference type="PROSITE" id="PS50283">
    <property type="entry name" value="NA_SOLUT_SYMP_3"/>
    <property type="match status" value="1"/>
</dbReference>
<evidence type="ECO:0000256" key="6">
    <source>
        <dbReference type="ARBA" id="ARBA00022847"/>
    </source>
</evidence>
<keyword evidence="3" id="KW-0813">Transport</keyword>
<dbReference type="EMBL" id="JBHLUN010000007">
    <property type="protein sequence ID" value="MFC0408698.1"/>
    <property type="molecule type" value="Genomic_DNA"/>
</dbReference>
<evidence type="ECO:0000256" key="1">
    <source>
        <dbReference type="ARBA" id="ARBA00004651"/>
    </source>
</evidence>
<evidence type="ECO:0000256" key="14">
    <source>
        <dbReference type="SAM" id="SignalP"/>
    </source>
</evidence>
<organism evidence="15 16">
    <name type="scientific">Roseomonas elaeocarpi</name>
    <dbReference type="NCBI Taxonomy" id="907779"/>
    <lineage>
        <taxon>Bacteria</taxon>
        <taxon>Pseudomonadati</taxon>
        <taxon>Pseudomonadota</taxon>
        <taxon>Alphaproteobacteria</taxon>
        <taxon>Acetobacterales</taxon>
        <taxon>Roseomonadaceae</taxon>
        <taxon>Roseomonas</taxon>
    </lineage>
</organism>
<dbReference type="CDD" id="cd11480">
    <property type="entry name" value="SLC5sbd_u4"/>
    <property type="match status" value="1"/>
</dbReference>
<evidence type="ECO:0000256" key="8">
    <source>
        <dbReference type="ARBA" id="ARBA00023053"/>
    </source>
</evidence>
<dbReference type="InterPro" id="IPR050277">
    <property type="entry name" value="Sodium:Solute_Symporter"/>
</dbReference>
<protein>
    <submittedName>
        <fullName evidence="15">Cation acetate symporter</fullName>
    </submittedName>
</protein>
<dbReference type="NCBIfam" id="TIGR00813">
    <property type="entry name" value="sss"/>
    <property type="match status" value="1"/>
</dbReference>
<reference evidence="15 16" key="1">
    <citation type="submission" date="2024-09" db="EMBL/GenBank/DDBJ databases">
        <authorList>
            <person name="Sun Q."/>
            <person name="Mori K."/>
        </authorList>
    </citation>
    <scope>NUCLEOTIDE SEQUENCE [LARGE SCALE GENOMIC DNA]</scope>
    <source>
        <strain evidence="15 16">TBRC 5777</strain>
    </source>
</reference>
<evidence type="ECO:0000313" key="16">
    <source>
        <dbReference type="Proteomes" id="UP001589865"/>
    </source>
</evidence>
<dbReference type="PANTHER" id="PTHR48086">
    <property type="entry name" value="SODIUM/PROLINE SYMPORTER-RELATED"/>
    <property type="match status" value="1"/>
</dbReference>
<feature type="transmembrane region" description="Helical" evidence="13">
    <location>
        <begin position="170"/>
        <end position="189"/>
    </location>
</feature>
<feature type="transmembrane region" description="Helical" evidence="13">
    <location>
        <begin position="535"/>
        <end position="551"/>
    </location>
</feature>
<dbReference type="Gene3D" id="1.20.1730.10">
    <property type="entry name" value="Sodium/glucose cotransporter"/>
    <property type="match status" value="1"/>
</dbReference>
<evidence type="ECO:0000256" key="12">
    <source>
        <dbReference type="RuleBase" id="RU362091"/>
    </source>
</evidence>
<keyword evidence="4" id="KW-1003">Cell membrane</keyword>
<evidence type="ECO:0000256" key="5">
    <source>
        <dbReference type="ARBA" id="ARBA00022692"/>
    </source>
</evidence>
<comment type="caution">
    <text evidence="15">The sequence shown here is derived from an EMBL/GenBank/DDBJ whole genome shotgun (WGS) entry which is preliminary data.</text>
</comment>
<dbReference type="NCBIfam" id="NF009135">
    <property type="entry name" value="PRK12488.1"/>
    <property type="match status" value="1"/>
</dbReference>
<feature type="transmembrane region" description="Helical" evidence="13">
    <location>
        <begin position="465"/>
        <end position="489"/>
    </location>
</feature>
<dbReference type="PROSITE" id="PS00456">
    <property type="entry name" value="NA_SOLUT_SYMP_1"/>
    <property type="match status" value="1"/>
</dbReference>
<feature type="transmembrane region" description="Helical" evidence="13">
    <location>
        <begin position="235"/>
        <end position="256"/>
    </location>
</feature>
<proteinExistence type="inferred from homology"/>
<keyword evidence="14" id="KW-0732">Signal</keyword>
<dbReference type="InterPro" id="IPR018212">
    <property type="entry name" value="Na/solute_symporter_CS"/>
</dbReference>
<feature type="transmembrane region" description="Helical" evidence="13">
    <location>
        <begin position="129"/>
        <end position="149"/>
    </location>
</feature>
<dbReference type="PANTHER" id="PTHR48086:SF6">
    <property type="entry name" value="CATION_ACETATE SYMPORTER ACTP"/>
    <property type="match status" value="1"/>
</dbReference>
<evidence type="ECO:0000256" key="13">
    <source>
        <dbReference type="SAM" id="Phobius"/>
    </source>
</evidence>
<dbReference type="RefSeq" id="WP_377044611.1">
    <property type="nucleotide sequence ID" value="NZ_JBHLUN010000007.1"/>
</dbReference>
<keyword evidence="7 13" id="KW-1133">Transmembrane helix</keyword>
<keyword evidence="5 13" id="KW-0812">Transmembrane</keyword>
<dbReference type="Pfam" id="PF00474">
    <property type="entry name" value="SSF"/>
    <property type="match status" value="1"/>
</dbReference>
<keyword evidence="16" id="KW-1185">Reference proteome</keyword>
<feature type="transmembrane region" description="Helical" evidence="13">
    <location>
        <begin position="324"/>
        <end position="350"/>
    </location>
</feature>
<dbReference type="NCBIfam" id="NF006903">
    <property type="entry name" value="PRK09395.1"/>
    <property type="match status" value="1"/>
</dbReference>
<dbReference type="InterPro" id="IPR038377">
    <property type="entry name" value="Na/Glc_symporter_sf"/>
</dbReference>
<comment type="subcellular location">
    <subcellularLocation>
        <location evidence="1">Cell membrane</location>
        <topology evidence="1">Multi-pass membrane protein</topology>
    </subcellularLocation>
</comment>
<evidence type="ECO:0000256" key="3">
    <source>
        <dbReference type="ARBA" id="ARBA00022448"/>
    </source>
</evidence>
<dbReference type="InterPro" id="IPR001734">
    <property type="entry name" value="Na/solute_symporter"/>
</dbReference>
<feature type="transmembrane region" description="Helical" evidence="13">
    <location>
        <begin position="60"/>
        <end position="80"/>
    </location>
</feature>
<evidence type="ECO:0000313" key="15">
    <source>
        <dbReference type="EMBL" id="MFC0408698.1"/>
    </source>
</evidence>
<evidence type="ECO:0000256" key="7">
    <source>
        <dbReference type="ARBA" id="ARBA00022989"/>
    </source>
</evidence>
<keyword evidence="10 13" id="KW-0472">Membrane</keyword>
<accession>A0ABV6JSJ3</accession>
<gene>
    <name evidence="15" type="ORF">ACFFGY_10585</name>
</gene>
<feature type="transmembrane region" description="Helical" evidence="13">
    <location>
        <begin position="390"/>
        <end position="419"/>
    </location>
</feature>
<keyword evidence="9" id="KW-0406">Ion transport</keyword>
<keyword evidence="11" id="KW-0739">Sodium transport</keyword>
<feature type="signal peptide" evidence="14">
    <location>
        <begin position="1"/>
        <end position="44"/>
    </location>
</feature>
<evidence type="ECO:0000256" key="4">
    <source>
        <dbReference type="ARBA" id="ARBA00022475"/>
    </source>
</evidence>
<keyword evidence="8" id="KW-0915">Sodium</keyword>
<feature type="transmembrane region" description="Helical" evidence="13">
    <location>
        <begin position="496"/>
        <end position="515"/>
    </location>
</feature>
<dbReference type="Proteomes" id="UP001589865">
    <property type="component" value="Unassembled WGS sequence"/>
</dbReference>
<feature type="chain" id="PRO_5046279473" evidence="14">
    <location>
        <begin position="45"/>
        <end position="585"/>
    </location>
</feature>
<name>A0ABV6JSJ3_9PROT</name>
<feature type="transmembrane region" description="Helical" evidence="13">
    <location>
        <begin position="290"/>
        <end position="312"/>
    </location>
</feature>
<evidence type="ECO:0000256" key="10">
    <source>
        <dbReference type="ARBA" id="ARBA00023136"/>
    </source>
</evidence>
<evidence type="ECO:0000256" key="11">
    <source>
        <dbReference type="ARBA" id="ARBA00023201"/>
    </source>
</evidence>
<evidence type="ECO:0000256" key="2">
    <source>
        <dbReference type="ARBA" id="ARBA00006434"/>
    </source>
</evidence>
<keyword evidence="6" id="KW-0769">Symport</keyword>